<dbReference type="AlphaFoldDB" id="A0A0W8I366"/>
<organism evidence="2 3">
    <name type="scientific">Kocuria rosea subsp. polaris</name>
    <dbReference type="NCBI Taxonomy" id="136273"/>
    <lineage>
        <taxon>Bacteria</taxon>
        <taxon>Bacillati</taxon>
        <taxon>Actinomycetota</taxon>
        <taxon>Actinomycetes</taxon>
        <taxon>Micrococcales</taxon>
        <taxon>Micrococcaceae</taxon>
        <taxon>Kocuria</taxon>
    </lineage>
</organism>
<keyword evidence="1" id="KW-0812">Transmembrane</keyword>
<evidence type="ECO:0000313" key="3">
    <source>
        <dbReference type="Proteomes" id="UP000053512"/>
    </source>
</evidence>
<feature type="transmembrane region" description="Helical" evidence="1">
    <location>
        <begin position="36"/>
        <end position="56"/>
    </location>
</feature>
<reference evidence="3" key="1">
    <citation type="submission" date="2015-12" db="EMBL/GenBank/DDBJ databases">
        <authorList>
            <person name="Nair G.R."/>
            <person name="Kaur G."/>
            <person name="Mayilraj S."/>
        </authorList>
    </citation>
    <scope>NUCLEOTIDE SEQUENCE [LARGE SCALE GENOMIC DNA]</scope>
    <source>
        <strain evidence="3">CD08_4</strain>
    </source>
</reference>
<dbReference type="EMBL" id="LQBK01000040">
    <property type="protein sequence ID" value="KUG52172.1"/>
    <property type="molecule type" value="Genomic_DNA"/>
</dbReference>
<accession>A0A0W8I366</accession>
<dbReference type="Proteomes" id="UP000053512">
    <property type="component" value="Unassembled WGS sequence"/>
</dbReference>
<evidence type="ECO:0000313" key="2">
    <source>
        <dbReference type="EMBL" id="KUG52172.1"/>
    </source>
</evidence>
<dbReference type="RefSeq" id="WP_058875307.1">
    <property type="nucleotide sequence ID" value="NZ_LQBK01000040.1"/>
</dbReference>
<keyword evidence="1" id="KW-1133">Transmembrane helix</keyword>
<proteinExistence type="predicted"/>
<name>A0A0W8I366_KOCRO</name>
<gene>
    <name evidence="2" type="ORF">AVL61_07470</name>
</gene>
<protein>
    <submittedName>
        <fullName evidence="2">Uncharacterized protein</fullName>
    </submittedName>
</protein>
<comment type="caution">
    <text evidence="2">The sequence shown here is derived from an EMBL/GenBank/DDBJ whole genome shotgun (WGS) entry which is preliminary data.</text>
</comment>
<sequence length="79" mass="8424">MSERSSERTALVLLSATAVLLLGGQLLTWSAEDGAFSALVLVLLLLWSAVIAVRVVRFLRRDRRPDDAGPDGHGPDGPA</sequence>
<keyword evidence="1" id="KW-0472">Membrane</keyword>
<evidence type="ECO:0000256" key="1">
    <source>
        <dbReference type="SAM" id="Phobius"/>
    </source>
</evidence>